<dbReference type="WBParaSite" id="PSU_v2.g3856.t1">
    <property type="protein sequence ID" value="PSU_v2.g3856.t1"/>
    <property type="gene ID" value="PSU_v2.g3856"/>
</dbReference>
<name>A0A914YT42_9BILA</name>
<dbReference type="InterPro" id="IPR018289">
    <property type="entry name" value="MULE_transposase_dom"/>
</dbReference>
<dbReference type="AlphaFoldDB" id="A0A914YT42"/>
<evidence type="ECO:0000259" key="1">
    <source>
        <dbReference type="Pfam" id="PF10551"/>
    </source>
</evidence>
<accession>A0A914YT42</accession>
<feature type="domain" description="MULE transposase" evidence="1">
    <location>
        <begin position="55"/>
        <end position="126"/>
    </location>
</feature>
<proteinExistence type="predicted"/>
<organism evidence="2 3">
    <name type="scientific">Panagrolaimus superbus</name>
    <dbReference type="NCBI Taxonomy" id="310955"/>
    <lineage>
        <taxon>Eukaryota</taxon>
        <taxon>Metazoa</taxon>
        <taxon>Ecdysozoa</taxon>
        <taxon>Nematoda</taxon>
        <taxon>Chromadorea</taxon>
        <taxon>Rhabditida</taxon>
        <taxon>Tylenchina</taxon>
        <taxon>Panagrolaimomorpha</taxon>
        <taxon>Panagrolaimoidea</taxon>
        <taxon>Panagrolaimidae</taxon>
        <taxon>Panagrolaimus</taxon>
    </lineage>
</organism>
<evidence type="ECO:0000313" key="3">
    <source>
        <dbReference type="WBParaSite" id="PSU_v2.g3856.t1"/>
    </source>
</evidence>
<keyword evidence="2" id="KW-1185">Reference proteome</keyword>
<evidence type="ECO:0000313" key="2">
    <source>
        <dbReference type="Proteomes" id="UP000887577"/>
    </source>
</evidence>
<dbReference type="Pfam" id="PF10551">
    <property type="entry name" value="MULE"/>
    <property type="match status" value="1"/>
</dbReference>
<protein>
    <submittedName>
        <fullName evidence="3">MULE transposase domain-containing protein</fullName>
    </submittedName>
</protein>
<sequence length="320" mass="36371">MHDSSVENRDGVEIDGRIILLGSRPTLEMLANATNIGADGSFSRSPPGFMQFYSIHANVGQSYKAGVVFLMTQRTTRNYEYALKKLIEIEPLFDPSKIVMDYEQAAIRAFKNVFPAIEIEGCFFHLGQCIWRFTCTNGLKTDYCNNPDFAQHVRMIPSLAFLPPNQVSFGFTTLSTAIRGKFGTQMDAILDYFEDNYVGRLNADGSRRDAPIPIPHWNVYKRVADDMPRTGNSYEAWHHALKISLPSEHPGIWRFFEVIKEEFILSRNAAIEVDPRNTRMAKYQQISADLQRYQQEFMAGNTAIIRFLTLCSNKIKVGGN</sequence>
<dbReference type="Proteomes" id="UP000887577">
    <property type="component" value="Unplaced"/>
</dbReference>
<reference evidence="3" key="1">
    <citation type="submission" date="2022-11" db="UniProtKB">
        <authorList>
            <consortium name="WormBaseParasite"/>
        </authorList>
    </citation>
    <scope>IDENTIFICATION</scope>
</reference>